<feature type="transmembrane region" description="Helical" evidence="7">
    <location>
        <begin position="353"/>
        <end position="373"/>
    </location>
</feature>
<evidence type="ECO:0000313" key="9">
    <source>
        <dbReference type="EMBL" id="AIK29077.1"/>
    </source>
</evidence>
<keyword evidence="9" id="KW-0496">Mitochondrion</keyword>
<feature type="transmembrane region" description="Helical" evidence="7">
    <location>
        <begin position="137"/>
        <end position="153"/>
    </location>
</feature>
<feature type="transmembrane region" description="Helical" evidence="7">
    <location>
        <begin position="434"/>
        <end position="455"/>
    </location>
</feature>
<evidence type="ECO:0000256" key="1">
    <source>
        <dbReference type="ARBA" id="ARBA00004141"/>
    </source>
</evidence>
<dbReference type="PANTHER" id="PTHR22773">
    <property type="entry name" value="NADH DEHYDROGENASE"/>
    <property type="match status" value="1"/>
</dbReference>
<feature type="transmembrane region" description="Helical" evidence="7">
    <location>
        <begin position="159"/>
        <end position="179"/>
    </location>
</feature>
<evidence type="ECO:0000259" key="8">
    <source>
        <dbReference type="Pfam" id="PF00361"/>
    </source>
</evidence>
<feature type="domain" description="NADH:quinone oxidoreductase/Mrp antiporter transmembrane" evidence="8">
    <location>
        <begin position="155"/>
        <end position="449"/>
    </location>
</feature>
<dbReference type="InterPro" id="IPR001750">
    <property type="entry name" value="ND/Mrp_TM"/>
</dbReference>
<geneLocation type="mitochondrion" evidence="9"/>
<comment type="subcellular location">
    <subcellularLocation>
        <location evidence="1">Membrane</location>
        <topology evidence="1">Multi-pass membrane protein</topology>
    </subcellularLocation>
</comment>
<keyword evidence="6 7" id="KW-0472">Membrane</keyword>
<organism evidence="9">
    <name type="scientific">Bracteacoccus aerius</name>
    <dbReference type="NCBI Taxonomy" id="50041"/>
    <lineage>
        <taxon>Eukaryota</taxon>
        <taxon>Viridiplantae</taxon>
        <taxon>Chlorophyta</taxon>
        <taxon>core chlorophytes</taxon>
        <taxon>Chlorophyceae</taxon>
        <taxon>CS clade</taxon>
        <taxon>Sphaeropleales</taxon>
        <taxon>Bracteacoccaceae</taxon>
        <taxon>Bracteacoccus</taxon>
    </lineage>
</organism>
<keyword evidence="2 7" id="KW-0812">Transmembrane</keyword>
<feature type="transmembrane region" description="Helical" evidence="7">
    <location>
        <begin position="294"/>
        <end position="320"/>
    </location>
</feature>
<gene>
    <name evidence="9" type="primary">nad2</name>
    <name evidence="9" type="ORF">EK24_g04</name>
</gene>
<evidence type="ECO:0000256" key="6">
    <source>
        <dbReference type="ARBA" id="ARBA00023136"/>
    </source>
</evidence>
<feature type="transmembrane region" description="Helical" evidence="7">
    <location>
        <begin position="12"/>
        <end position="33"/>
    </location>
</feature>
<accession>A0A076VFE6</accession>
<name>A0A076VFE6_9CHLO</name>
<proteinExistence type="predicted"/>
<dbReference type="AlphaFoldDB" id="A0A076VFE6"/>
<feature type="transmembrane region" description="Helical" evidence="7">
    <location>
        <begin position="327"/>
        <end position="347"/>
    </location>
</feature>
<feature type="transmembrane region" description="Helical" evidence="7">
    <location>
        <begin position="224"/>
        <end position="249"/>
    </location>
</feature>
<evidence type="ECO:0000256" key="4">
    <source>
        <dbReference type="ARBA" id="ARBA00022989"/>
    </source>
</evidence>
<dbReference type="RefSeq" id="YP_009054589.1">
    <property type="nucleotide sequence ID" value="NC_024755.1"/>
</dbReference>
<keyword evidence="4 7" id="KW-1133">Transmembrane helix</keyword>
<evidence type="ECO:0000256" key="7">
    <source>
        <dbReference type="SAM" id="Phobius"/>
    </source>
</evidence>
<sequence>MITSFIGWAPEVFFISALLALLWYGTGVVVSPVSEAWWMPARREHLAGVQAFAPKPSLATAGPKHSVTHLTWWSATLCVLTALQLAYSPLSAVEAGGCFIRDSFTQQLGRGLFAYAALCLVARAGWYKVRKVVHTEYLVLVLLALLGQHLLLMCTNLMALYLCLELQSFSLVVLCSLNYTNAYSIEAGMKYFLLSAFRSSLLLLGVGLIYWQTGLADCSHLQELLVYTAGDASLTTWMGIWLVSLALLWKLARAPLHLWAADVYQGSWSSVTLLMSTLPKISVLGFWAHHWHSVWFQTFGTSLGWFRVASLIVGAVAPLAQVQIKRLLAFSSVGHMGFMLMPLAAGSEGFSALWVYLIIYLVTSLVSWGLLFWPFGRPSSIGVAPQYLWDLAGLKNSSPAAAAAWGIAVMSLAGLPPVGGFLGKLGVFWSSLTVHQYALLSIALRATLLGSVYYLRVLKLAYVDQPTAWSSLGVYAPVTAYLVSSACLVLLLVLWHGAPLVLFSHLLALVC</sequence>
<keyword evidence="5" id="KW-0520">NAD</keyword>
<dbReference type="Pfam" id="PF00361">
    <property type="entry name" value="Proton_antipo_M"/>
    <property type="match status" value="1"/>
</dbReference>
<keyword evidence="3" id="KW-1278">Translocase</keyword>
<feature type="transmembrane region" description="Helical" evidence="7">
    <location>
        <begin position="270"/>
        <end position="288"/>
    </location>
</feature>
<evidence type="ECO:0000256" key="2">
    <source>
        <dbReference type="ARBA" id="ARBA00022692"/>
    </source>
</evidence>
<evidence type="ECO:0000256" key="3">
    <source>
        <dbReference type="ARBA" id="ARBA00022967"/>
    </source>
</evidence>
<feature type="transmembrane region" description="Helical" evidence="7">
    <location>
        <begin position="402"/>
        <end position="422"/>
    </location>
</feature>
<feature type="transmembrane region" description="Helical" evidence="7">
    <location>
        <begin position="191"/>
        <end position="212"/>
    </location>
</feature>
<protein>
    <submittedName>
        <fullName evidence="9">NADH dehydrogenase subunit 2</fullName>
    </submittedName>
</protein>
<evidence type="ECO:0000256" key="5">
    <source>
        <dbReference type="ARBA" id="ARBA00023027"/>
    </source>
</evidence>
<reference evidence="9" key="1">
    <citation type="journal article" date="2014" name="Genome Biol. Evol.">
        <title>Gene arrangement convergence, diverse intron content, and genetic code modifications in mitochondrial genomes of Sphaeropleales (Chlorophyta).</title>
        <authorList>
            <person name="Fucikova K."/>
            <person name="Lewis P.O."/>
            <person name="Gonzalez-Halphen D."/>
            <person name="Lewis L.A."/>
        </authorList>
    </citation>
    <scope>NUCLEOTIDE SEQUENCE</scope>
    <source>
        <strain evidence="9">UTEX 1250</strain>
    </source>
</reference>
<feature type="transmembrane region" description="Helical" evidence="7">
    <location>
        <begin position="467"/>
        <end position="495"/>
    </location>
</feature>
<dbReference type="GO" id="GO:0016020">
    <property type="term" value="C:membrane"/>
    <property type="evidence" value="ECO:0007669"/>
    <property type="project" value="UniProtKB-SubCell"/>
</dbReference>
<dbReference type="EMBL" id="KJ806265">
    <property type="protein sequence ID" value="AIK29077.1"/>
    <property type="molecule type" value="Genomic_DNA"/>
</dbReference>
<dbReference type="GeneID" id="20160059"/>
<feature type="transmembrane region" description="Helical" evidence="7">
    <location>
        <begin position="107"/>
        <end position="125"/>
    </location>
</feature>